<evidence type="ECO:0000313" key="8">
    <source>
        <dbReference type="Proteomes" id="UP000199415"/>
    </source>
</evidence>
<feature type="site" description="Important for catalytic activity" evidence="5">
    <location>
        <position position="113"/>
    </location>
</feature>
<evidence type="ECO:0000256" key="4">
    <source>
        <dbReference type="ARBA" id="ARBA00023235"/>
    </source>
</evidence>
<dbReference type="Gene3D" id="3.90.25.10">
    <property type="entry name" value="UDP-galactose 4-epimerase, domain 1"/>
    <property type="match status" value="1"/>
</dbReference>
<dbReference type="EC" id="1.1.1.271" evidence="5"/>
<keyword evidence="5" id="KW-0511">Multifunctional enzyme</keyword>
<feature type="binding site" evidence="5">
    <location>
        <begin position="111"/>
        <end position="114"/>
    </location>
    <ligand>
        <name>NADP(+)</name>
        <dbReference type="ChEBI" id="CHEBI:58349"/>
    </ligand>
</feature>
<dbReference type="STRING" id="1082479.SAMN05216241_103197"/>
<feature type="binding site" evidence="5">
    <location>
        <position position="275"/>
    </location>
    <ligand>
        <name>substrate</name>
    </ligand>
</feature>
<evidence type="ECO:0000259" key="6">
    <source>
        <dbReference type="Pfam" id="PF01370"/>
    </source>
</evidence>
<feature type="site" description="Important for catalytic activity" evidence="5">
    <location>
        <position position="115"/>
    </location>
</feature>
<keyword evidence="8" id="KW-1185">Reference proteome</keyword>
<keyword evidence="3 5" id="KW-0560">Oxidoreductase</keyword>
<dbReference type="InterPro" id="IPR036291">
    <property type="entry name" value="NAD(P)-bd_dom_sf"/>
</dbReference>
<evidence type="ECO:0000256" key="1">
    <source>
        <dbReference type="ARBA" id="ARBA00005959"/>
    </source>
</evidence>
<dbReference type="Proteomes" id="UP000199415">
    <property type="component" value="Unassembled WGS sequence"/>
</dbReference>
<keyword evidence="4 5" id="KW-0413">Isomerase</keyword>
<feature type="binding site" evidence="5">
    <location>
        <position position="185"/>
    </location>
    <ligand>
        <name>NADP(+)</name>
        <dbReference type="ChEBI" id="CHEBI:58349"/>
    </ligand>
</feature>
<dbReference type="GO" id="GO:0016853">
    <property type="term" value="F:isomerase activity"/>
    <property type="evidence" value="ECO:0007669"/>
    <property type="project" value="UniProtKB-KW"/>
</dbReference>
<comment type="catalytic activity">
    <reaction evidence="5">
        <text>GDP-beta-L-fucose + NADP(+) = GDP-4-dehydro-alpha-D-rhamnose + NADPH + H(+)</text>
        <dbReference type="Rhea" id="RHEA:18885"/>
        <dbReference type="ChEBI" id="CHEBI:15378"/>
        <dbReference type="ChEBI" id="CHEBI:57273"/>
        <dbReference type="ChEBI" id="CHEBI:57783"/>
        <dbReference type="ChEBI" id="CHEBI:57964"/>
        <dbReference type="ChEBI" id="CHEBI:58349"/>
        <dbReference type="EC" id="1.1.1.271"/>
    </reaction>
</comment>
<dbReference type="Pfam" id="PF01370">
    <property type="entry name" value="Epimerase"/>
    <property type="match status" value="1"/>
</dbReference>
<dbReference type="GO" id="GO:0070401">
    <property type="term" value="F:NADP+ binding"/>
    <property type="evidence" value="ECO:0007669"/>
    <property type="project" value="UniProtKB-UniRule"/>
</dbReference>
<accession>A0A1G7Q2S3</accession>
<comment type="function">
    <text evidence="5">Catalyzes the two-step NADP-dependent conversion of GDP-4-dehydro-6-deoxy-D-mannose to GDP-fucose, involving an epimerase and a reductase reaction.</text>
</comment>
<dbReference type="GO" id="GO:0042351">
    <property type="term" value="P:'de novo' GDP-L-fucose biosynthetic process"/>
    <property type="evidence" value="ECO:0007669"/>
    <property type="project" value="UniProtKB-UniRule"/>
</dbReference>
<dbReference type="SUPFAM" id="SSF51735">
    <property type="entry name" value="NAD(P)-binding Rossmann-fold domains"/>
    <property type="match status" value="1"/>
</dbReference>
<dbReference type="InterPro" id="IPR028614">
    <property type="entry name" value="GDP_fucose/colitose_synth"/>
</dbReference>
<feature type="binding site" evidence="5">
    <location>
        <position position="208"/>
    </location>
    <ligand>
        <name>substrate</name>
    </ligand>
</feature>
<evidence type="ECO:0000313" key="7">
    <source>
        <dbReference type="EMBL" id="SDF92775.1"/>
    </source>
</evidence>
<keyword evidence="2 5" id="KW-0521">NADP</keyword>
<dbReference type="RefSeq" id="WP_090019315.1">
    <property type="nucleotide sequence ID" value="NZ_FNCE01000003.1"/>
</dbReference>
<dbReference type="EMBL" id="FNCE01000003">
    <property type="protein sequence ID" value="SDF92775.1"/>
    <property type="molecule type" value="Genomic_DNA"/>
</dbReference>
<dbReference type="GO" id="GO:0050577">
    <property type="term" value="F:GDP-L-fucose synthase activity"/>
    <property type="evidence" value="ECO:0007669"/>
    <property type="project" value="UniProtKB-UniRule"/>
</dbReference>
<gene>
    <name evidence="5" type="primary">fcl</name>
    <name evidence="7" type="ORF">SAMN05216241_103197</name>
</gene>
<evidence type="ECO:0000256" key="5">
    <source>
        <dbReference type="HAMAP-Rule" id="MF_00956"/>
    </source>
</evidence>
<proteinExistence type="inferred from homology"/>
<name>A0A1G7Q2S3_9PROT</name>
<feature type="binding site" evidence="5">
    <location>
        <begin position="17"/>
        <end position="23"/>
    </location>
    <ligand>
        <name>NADP(+)</name>
        <dbReference type="ChEBI" id="CHEBI:58349"/>
    </ligand>
</feature>
<dbReference type="InterPro" id="IPR001509">
    <property type="entry name" value="Epimerase_deHydtase"/>
</dbReference>
<dbReference type="UniPathway" id="UPA00128">
    <property type="reaction ID" value="UER00191"/>
</dbReference>
<dbReference type="Gene3D" id="3.40.50.720">
    <property type="entry name" value="NAD(P)-binding Rossmann-like Domain"/>
    <property type="match status" value="1"/>
</dbReference>
<feature type="binding site" evidence="5">
    <location>
        <position position="193"/>
    </location>
    <ligand>
        <name>substrate</name>
    </ligand>
</feature>
<feature type="domain" description="NAD-dependent epimerase/dehydratase" evidence="6">
    <location>
        <begin position="13"/>
        <end position="243"/>
    </location>
</feature>
<dbReference type="HAMAP" id="MF_00956">
    <property type="entry name" value="GDP_fucose_synth"/>
    <property type="match status" value="1"/>
</dbReference>
<sequence length="315" mass="34117">MTDPRYPLEGKRVFVAGHRGMVGRALVRRLAHEPCEVVTAPRESVDLRRPEAVERWFVRARPDAVVLAAARVGGIAANQRRPATFLHDNLAIATSVIDAARVYGVERLLFLGSSCMYPREAAQPLSEAALMTGAPEPTNDGYATAKLAGWKLAETCRREHGCDFLTAIPTNLYGPGDTFDETDSHVVPALLQRFHRAKQAGARAVTVWGSGTPRREFLHVDDCADALVTVLTHADGARPVNVGTGADLPIAELARAIARVTGFEGELCFDTSKPDGMPRKRLDVSRLQALGWAPGIELEAGLADTYRAFLAGDTR</sequence>
<organism evidence="7 8">
    <name type="scientific">Limimonas halophila</name>
    <dbReference type="NCBI Taxonomy" id="1082479"/>
    <lineage>
        <taxon>Bacteria</taxon>
        <taxon>Pseudomonadati</taxon>
        <taxon>Pseudomonadota</taxon>
        <taxon>Alphaproteobacteria</taxon>
        <taxon>Rhodospirillales</taxon>
        <taxon>Rhodovibrionaceae</taxon>
        <taxon>Limimonas</taxon>
    </lineage>
</organism>
<evidence type="ECO:0000256" key="3">
    <source>
        <dbReference type="ARBA" id="ARBA00023002"/>
    </source>
</evidence>
<comment type="similarity">
    <text evidence="1 5">Belongs to the NAD(P)-dependent epimerase/dehydratase family. Fucose synthase subfamily.</text>
</comment>
<dbReference type="CDD" id="cd05239">
    <property type="entry name" value="GDP_FS_SDR_e"/>
    <property type="match status" value="1"/>
</dbReference>
<evidence type="ECO:0000256" key="2">
    <source>
        <dbReference type="ARBA" id="ARBA00022857"/>
    </source>
</evidence>
<feature type="binding site" evidence="5">
    <location>
        <position position="215"/>
    </location>
    <ligand>
        <name>substrate</name>
    </ligand>
</feature>
<dbReference type="PANTHER" id="PTHR43238">
    <property type="entry name" value="GDP-L-FUCOSE SYNTHASE"/>
    <property type="match status" value="1"/>
</dbReference>
<dbReference type="AlphaFoldDB" id="A0A1G7Q2S3"/>
<protein>
    <recommendedName>
        <fullName evidence="5">GDP-L-fucose synthase</fullName>
        <ecNumber evidence="5">1.1.1.271</ecNumber>
    </recommendedName>
    <alternativeName>
        <fullName evidence="5">GDP-4-keto-6-deoxy-D-mannose-3,5-epimerase-4-reductase</fullName>
    </alternativeName>
</protein>
<comment type="pathway">
    <text evidence="5">Nucleotide-sugar biosynthesis; GDP-L-fucose biosynthesis via de novo pathway; GDP-L-fucose from GDP-alpha-D-mannose: step 2/2.</text>
</comment>
<reference evidence="7 8" key="1">
    <citation type="submission" date="2016-10" db="EMBL/GenBank/DDBJ databases">
        <authorList>
            <person name="de Groot N.N."/>
        </authorList>
    </citation>
    <scope>NUCLEOTIDE SEQUENCE [LARGE SCALE GENOMIC DNA]</scope>
    <source>
        <strain evidence="7 8">DSM 25584</strain>
    </source>
</reference>
<dbReference type="PANTHER" id="PTHR43238:SF1">
    <property type="entry name" value="GDP-L-FUCOSE SYNTHASE"/>
    <property type="match status" value="1"/>
</dbReference>
<feature type="active site" description="Proton donor/acceptor" evidence="5">
    <location>
        <position position="142"/>
    </location>
</feature>
<feature type="binding site" evidence="5">
    <location>
        <begin position="169"/>
        <end position="172"/>
    </location>
    <ligand>
        <name>NADP(+)</name>
        <dbReference type="ChEBI" id="CHEBI:58349"/>
    </ligand>
</feature>
<feature type="binding site" evidence="5">
    <location>
        <position position="146"/>
    </location>
    <ligand>
        <name>NADP(+)</name>
        <dbReference type="ChEBI" id="CHEBI:58349"/>
    </ligand>
</feature>